<evidence type="ECO:0000313" key="1">
    <source>
        <dbReference type="EMBL" id="XDQ12221.1"/>
    </source>
</evidence>
<gene>
    <name evidence="1" type="ORF">AB5J55_22585</name>
</gene>
<dbReference type="AlphaFoldDB" id="A0AB39N320"/>
<name>A0AB39N320_9ACTN</name>
<dbReference type="RefSeq" id="WP_369272407.1">
    <property type="nucleotide sequence ID" value="NZ_CP163432.1"/>
</dbReference>
<sequence>MAEAKRTTVEKTVTETKKVPAVTLTLTTEEAEALHALVGNITGDSVHSPRKHTDGIYYALKRAGIDTLGKPILKQLSGGTRWLNEPKSSYPSYSSAIRF</sequence>
<reference evidence="1" key="1">
    <citation type="submission" date="2024-07" db="EMBL/GenBank/DDBJ databases">
        <authorList>
            <person name="Yu S.T."/>
        </authorList>
    </citation>
    <scope>NUCLEOTIDE SEQUENCE</scope>
    <source>
        <strain evidence="1">R11</strain>
    </source>
</reference>
<dbReference type="EMBL" id="CP163432">
    <property type="protein sequence ID" value="XDQ12221.1"/>
    <property type="molecule type" value="Genomic_DNA"/>
</dbReference>
<accession>A0AB39N320</accession>
<organism evidence="1">
    <name type="scientific">Streptomyces sp. R11</name>
    <dbReference type="NCBI Taxonomy" id="3238625"/>
    <lineage>
        <taxon>Bacteria</taxon>
        <taxon>Bacillati</taxon>
        <taxon>Actinomycetota</taxon>
        <taxon>Actinomycetes</taxon>
        <taxon>Kitasatosporales</taxon>
        <taxon>Streptomycetaceae</taxon>
        <taxon>Streptomyces</taxon>
    </lineage>
</organism>
<proteinExistence type="predicted"/>
<protein>
    <submittedName>
        <fullName evidence="1">Uncharacterized protein</fullName>
    </submittedName>
</protein>